<dbReference type="Gene3D" id="3.30.470.20">
    <property type="entry name" value="ATP-grasp fold, B domain"/>
    <property type="match status" value="1"/>
</dbReference>
<organism evidence="6 7">
    <name type="scientific">Evansella alkalicola</name>
    <dbReference type="NCBI Taxonomy" id="745819"/>
    <lineage>
        <taxon>Bacteria</taxon>
        <taxon>Bacillati</taxon>
        <taxon>Bacillota</taxon>
        <taxon>Bacilli</taxon>
        <taxon>Bacillales</taxon>
        <taxon>Bacillaceae</taxon>
        <taxon>Evansella</taxon>
    </lineage>
</organism>
<dbReference type="NCBIfam" id="TIGR00768">
    <property type="entry name" value="rimK_fam"/>
    <property type="match status" value="1"/>
</dbReference>
<dbReference type="InterPro" id="IPR011761">
    <property type="entry name" value="ATP-grasp"/>
</dbReference>
<dbReference type="GO" id="GO:0016874">
    <property type="term" value="F:ligase activity"/>
    <property type="evidence" value="ECO:0007669"/>
    <property type="project" value="UniProtKB-KW"/>
</dbReference>
<dbReference type="Gene3D" id="3.30.1490.20">
    <property type="entry name" value="ATP-grasp fold, A domain"/>
    <property type="match status" value="1"/>
</dbReference>
<dbReference type="PANTHER" id="PTHR21621:SF2">
    <property type="entry name" value="COENZYME GAMMA-F420-2:ALPHA-L-GLUTAMATE LIGASE"/>
    <property type="match status" value="1"/>
</dbReference>
<dbReference type="InterPro" id="IPR004666">
    <property type="entry name" value="Rp_bS6_RimK/Lys_biosynth_LsyX"/>
</dbReference>
<evidence type="ECO:0000313" key="7">
    <source>
        <dbReference type="Proteomes" id="UP000790580"/>
    </source>
</evidence>
<name>A0ABS6JTU9_9BACI</name>
<evidence type="ECO:0000259" key="5">
    <source>
        <dbReference type="PROSITE" id="PS50975"/>
    </source>
</evidence>
<dbReference type="SUPFAM" id="SSF56059">
    <property type="entry name" value="Glutathione synthetase ATP-binding domain-like"/>
    <property type="match status" value="1"/>
</dbReference>
<gene>
    <name evidence="6" type="ORF">KS407_10800</name>
</gene>
<proteinExistence type="predicted"/>
<sequence length="298" mass="33308">MANLYGWIVYNGNLITDKFIDYVSWFQQAAQKQNITVDAIPNNRLLVTTTSKGPAITGFGNKKPDFVHFADKDLHLARQLEALNIPVFNNSRAIELCDNKAYMYQRLSEKGVPIPETIIAPKIYNGLPLQDQSHIDLVIEELGFPLIIKEAYGSFGKQVYWVENQEELTKRVTQLTGTEFVFQKPVHSSLGKDTRLNLVGNQVVTSMMRTSDSDFRANVTAGGKTMPYTPTAEEIDLAIKSAKAVDCDFAGVDLLFGEDGPILCEVNSNPHLRSIFECTGVDVADEMIHYIRKAVQEN</sequence>
<feature type="domain" description="ATP-grasp" evidence="5">
    <location>
        <begin position="104"/>
        <end position="292"/>
    </location>
</feature>
<dbReference type="InterPro" id="IPR013815">
    <property type="entry name" value="ATP_grasp_subdomain_1"/>
</dbReference>
<evidence type="ECO:0000256" key="3">
    <source>
        <dbReference type="ARBA" id="ARBA00022840"/>
    </source>
</evidence>
<accession>A0ABS6JTU9</accession>
<evidence type="ECO:0000256" key="4">
    <source>
        <dbReference type="PROSITE-ProRule" id="PRU00409"/>
    </source>
</evidence>
<reference evidence="6 7" key="1">
    <citation type="submission" date="2021-06" db="EMBL/GenBank/DDBJ databases">
        <title>Bacillus sp. RD4P76, an endophyte from a halophyte.</title>
        <authorList>
            <person name="Sun J.-Q."/>
        </authorList>
    </citation>
    <scope>NUCLEOTIDE SEQUENCE [LARGE SCALE GENOMIC DNA]</scope>
    <source>
        <strain evidence="6 7">JCM 17098</strain>
    </source>
</reference>
<keyword evidence="1" id="KW-0479">Metal-binding</keyword>
<keyword evidence="7" id="KW-1185">Reference proteome</keyword>
<keyword evidence="6" id="KW-0436">Ligase</keyword>
<evidence type="ECO:0000256" key="1">
    <source>
        <dbReference type="ARBA" id="ARBA00022723"/>
    </source>
</evidence>
<dbReference type="PROSITE" id="PS50975">
    <property type="entry name" value="ATP_GRASP"/>
    <property type="match status" value="1"/>
</dbReference>
<keyword evidence="2 4" id="KW-0547">Nucleotide-binding</keyword>
<dbReference type="Gene3D" id="3.40.50.20">
    <property type="match status" value="1"/>
</dbReference>
<comment type="caution">
    <text evidence="6">The sequence shown here is derived from an EMBL/GenBank/DDBJ whole genome shotgun (WGS) entry which is preliminary data.</text>
</comment>
<dbReference type="PANTHER" id="PTHR21621">
    <property type="entry name" value="RIBOSOMAL PROTEIN S6 MODIFICATION PROTEIN"/>
    <property type="match status" value="1"/>
</dbReference>
<protein>
    <submittedName>
        <fullName evidence="6">RimK family alpha-L-glutamate ligase</fullName>
    </submittedName>
</protein>
<dbReference type="RefSeq" id="WP_088076092.1">
    <property type="nucleotide sequence ID" value="NZ_JAHQCR010000045.1"/>
</dbReference>
<evidence type="ECO:0000256" key="2">
    <source>
        <dbReference type="ARBA" id="ARBA00022741"/>
    </source>
</evidence>
<dbReference type="Proteomes" id="UP000790580">
    <property type="component" value="Unassembled WGS sequence"/>
</dbReference>
<dbReference type="EMBL" id="JAHQCR010000045">
    <property type="protein sequence ID" value="MBU9721923.1"/>
    <property type="molecule type" value="Genomic_DNA"/>
</dbReference>
<keyword evidence="3 4" id="KW-0067">ATP-binding</keyword>
<dbReference type="InterPro" id="IPR013651">
    <property type="entry name" value="ATP-grasp_RimK-type"/>
</dbReference>
<dbReference type="Pfam" id="PF08443">
    <property type="entry name" value="RimK"/>
    <property type="match status" value="1"/>
</dbReference>
<evidence type="ECO:0000313" key="6">
    <source>
        <dbReference type="EMBL" id="MBU9721923.1"/>
    </source>
</evidence>